<keyword evidence="10" id="KW-1015">Disulfide bond</keyword>
<feature type="domain" description="Pyridine nucleotide-disulphide oxidoreductase dimerisation" evidence="17">
    <location>
        <begin position="357"/>
        <end position="467"/>
    </location>
</feature>
<comment type="catalytic activity">
    <reaction evidence="12 16">
        <text>N(6)-[(R)-dihydrolipoyl]-L-lysyl-[protein] + NAD(+) = N(6)-[(R)-lipoyl]-L-lysyl-[protein] + NADH + H(+)</text>
        <dbReference type="Rhea" id="RHEA:15045"/>
        <dbReference type="Rhea" id="RHEA-COMP:10474"/>
        <dbReference type="Rhea" id="RHEA-COMP:10475"/>
        <dbReference type="ChEBI" id="CHEBI:15378"/>
        <dbReference type="ChEBI" id="CHEBI:57540"/>
        <dbReference type="ChEBI" id="CHEBI:57945"/>
        <dbReference type="ChEBI" id="CHEBI:83099"/>
        <dbReference type="ChEBI" id="CHEBI:83100"/>
        <dbReference type="EC" id="1.8.1.4"/>
    </reaction>
</comment>
<dbReference type="InterPro" id="IPR001100">
    <property type="entry name" value="Pyr_nuc-diS_OxRdtase"/>
</dbReference>
<evidence type="ECO:0000256" key="14">
    <source>
        <dbReference type="PIRSR" id="PIRSR000350-3"/>
    </source>
</evidence>
<evidence type="ECO:0000256" key="10">
    <source>
        <dbReference type="ARBA" id="ARBA00023157"/>
    </source>
</evidence>
<reference evidence="19 20" key="1">
    <citation type="submission" date="2019-04" db="EMBL/GenBank/DDBJ databases">
        <title>Genome of a novel bacterium Candidatus Jettenia ecosi reconstructed from metagenome of an anammox bioreactor.</title>
        <authorList>
            <person name="Mardanov A.V."/>
            <person name="Beletsky A.V."/>
            <person name="Ravin N.V."/>
            <person name="Botchkova E.A."/>
            <person name="Litti Y.V."/>
            <person name="Nozhevnikova A.N."/>
        </authorList>
    </citation>
    <scope>NUCLEOTIDE SEQUENCE [LARGE SCALE GENOMIC DNA]</scope>
    <source>
        <strain evidence="19">J2</strain>
    </source>
</reference>
<dbReference type="InterPro" id="IPR036188">
    <property type="entry name" value="FAD/NAD-bd_sf"/>
</dbReference>
<dbReference type="Gene3D" id="3.30.390.30">
    <property type="match status" value="1"/>
</dbReference>
<dbReference type="InterPro" id="IPR050151">
    <property type="entry name" value="Class-I_Pyr_Nuc-Dis_Oxidored"/>
</dbReference>
<feature type="binding site" evidence="14">
    <location>
        <position position="322"/>
    </location>
    <ligand>
        <name>FAD</name>
        <dbReference type="ChEBI" id="CHEBI:57692"/>
    </ligand>
</feature>
<feature type="binding site" evidence="14">
    <location>
        <begin position="146"/>
        <end position="148"/>
    </location>
    <ligand>
        <name>FAD</name>
        <dbReference type="ChEBI" id="CHEBI:57692"/>
    </ligand>
</feature>
<evidence type="ECO:0000256" key="3">
    <source>
        <dbReference type="ARBA" id="ARBA00012608"/>
    </source>
</evidence>
<comment type="caution">
    <text evidence="19">The sequence shown here is derived from an EMBL/GenBank/DDBJ whole genome shotgun (WGS) entry which is preliminary data.</text>
</comment>
<evidence type="ECO:0000256" key="4">
    <source>
        <dbReference type="ARBA" id="ARBA00016961"/>
    </source>
</evidence>
<evidence type="ECO:0000259" key="18">
    <source>
        <dbReference type="Pfam" id="PF07992"/>
    </source>
</evidence>
<feature type="binding site" evidence="14">
    <location>
        <position position="282"/>
    </location>
    <ligand>
        <name>NAD(+)</name>
        <dbReference type="ChEBI" id="CHEBI:57540"/>
    </ligand>
</feature>
<comment type="miscellaneous">
    <text evidence="16">The active site is a redox-active disulfide bond.</text>
</comment>
<dbReference type="Pfam" id="PF02852">
    <property type="entry name" value="Pyr_redox_dim"/>
    <property type="match status" value="1"/>
</dbReference>
<sequence>MSEKRFTYDLVIIGGGPGGYVAAIKAAQSGLKTALIEKDKVGGVCLHQGCIPTKALLHSADLYSKFTKATEYGIIVDGLGINYPQFHRRKESVVKRLFQGVQFLLKKNGVNVIKGKGRLTSLHEILIKKDETDINTITAKNIILATGSTPFIPKEIPHDGKFVFTSDDILLLEEIPKSMIIAGGGAVGVEYAYLFNILGTKVTIIERMDTILPGEDKEISTILRKVFTKRGIEILTDTSLETVEVRQGVRVKIERKNSASPSPAPGERRDYLEADCLLLALGRTPALQDLGIENLSLDFQGKYLQINETMETSKKGLFAIGDITGPPLLAHKASKQGLHAVSHIAEKKTTALPYQNIPRVTYCSPQVAGIGFTQEEAESKGYKIKVGKFPLIANSKAIIEGEYGDGIIKIITDEKYGEILGAHALGPNVGELMWGMSLTTVLEGTITELSNTIFPHPTLSEAILEAAHAAIDQSIHL</sequence>
<dbReference type="PROSITE" id="PS00076">
    <property type="entry name" value="PYRIDINE_REDOX_1"/>
    <property type="match status" value="1"/>
</dbReference>
<dbReference type="InterPro" id="IPR004099">
    <property type="entry name" value="Pyr_nucl-diS_OxRdtase_dimer"/>
</dbReference>
<dbReference type="PRINTS" id="PR00368">
    <property type="entry name" value="FADPNR"/>
</dbReference>
<evidence type="ECO:0000313" key="19">
    <source>
        <dbReference type="EMBL" id="TLD41566.1"/>
    </source>
</evidence>
<protein>
    <recommendedName>
        <fullName evidence="4 16">Dihydrolipoyl dehydrogenase</fullName>
        <ecNumber evidence="3 16">1.8.1.4</ecNumber>
    </recommendedName>
</protein>
<feature type="binding site" evidence="14">
    <location>
        <position position="206"/>
    </location>
    <ligand>
        <name>NAD(+)</name>
        <dbReference type="ChEBI" id="CHEBI:57540"/>
    </ligand>
</feature>
<keyword evidence="11 16" id="KW-0676">Redox-active center</keyword>
<dbReference type="NCBIfam" id="TIGR01350">
    <property type="entry name" value="lipoamide_DH"/>
    <property type="match status" value="1"/>
</dbReference>
<evidence type="ECO:0000256" key="1">
    <source>
        <dbReference type="ARBA" id="ARBA00004496"/>
    </source>
</evidence>
<proteinExistence type="inferred from homology"/>
<dbReference type="GO" id="GO:0004148">
    <property type="term" value="F:dihydrolipoyl dehydrogenase (NADH) activity"/>
    <property type="evidence" value="ECO:0007669"/>
    <property type="project" value="UniProtKB-EC"/>
</dbReference>
<comment type="similarity">
    <text evidence="2 16">Belongs to the class-I pyridine nucleotide-disulfide oxidoreductase family.</text>
</comment>
<dbReference type="PANTHER" id="PTHR22912:SF217">
    <property type="entry name" value="DIHYDROLIPOYL DEHYDROGENASE"/>
    <property type="match status" value="1"/>
</dbReference>
<feature type="domain" description="FAD/NAD(P)-binding" evidence="18">
    <location>
        <begin position="8"/>
        <end position="337"/>
    </location>
</feature>
<dbReference type="EC" id="1.8.1.4" evidence="3 16"/>
<dbReference type="GO" id="GO:0005737">
    <property type="term" value="C:cytoplasm"/>
    <property type="evidence" value="ECO:0007669"/>
    <property type="project" value="UniProtKB-SubCell"/>
</dbReference>
<feature type="disulfide bond" description="Redox-active" evidence="15">
    <location>
        <begin position="45"/>
        <end position="50"/>
    </location>
</feature>
<keyword evidence="5" id="KW-0963">Cytoplasm</keyword>
<evidence type="ECO:0000256" key="16">
    <source>
        <dbReference type="RuleBase" id="RU003692"/>
    </source>
</evidence>
<feature type="binding site" evidence="14">
    <location>
        <position position="117"/>
    </location>
    <ligand>
        <name>FAD</name>
        <dbReference type="ChEBI" id="CHEBI:57692"/>
    </ligand>
</feature>
<dbReference type="InterPro" id="IPR023753">
    <property type="entry name" value="FAD/NAD-binding_dom"/>
</dbReference>
<keyword evidence="6 16" id="KW-0285">Flavoprotein</keyword>
<dbReference type="Proteomes" id="UP000319783">
    <property type="component" value="Unassembled WGS sequence"/>
</dbReference>
<accession>A0A533QA39</accession>
<evidence type="ECO:0000259" key="17">
    <source>
        <dbReference type="Pfam" id="PF02852"/>
    </source>
</evidence>
<dbReference type="SUPFAM" id="SSF51905">
    <property type="entry name" value="FAD/NAD(P)-binding domain"/>
    <property type="match status" value="2"/>
</dbReference>
<dbReference type="PANTHER" id="PTHR22912">
    <property type="entry name" value="DISULFIDE OXIDOREDUCTASE"/>
    <property type="match status" value="1"/>
</dbReference>
<feature type="active site" description="Proton acceptor" evidence="13">
    <location>
        <position position="456"/>
    </location>
</feature>
<name>A0A533QA39_9BACT</name>
<dbReference type="PIRSF" id="PIRSF000350">
    <property type="entry name" value="Mercury_reductase_MerA"/>
    <property type="match status" value="1"/>
</dbReference>
<evidence type="ECO:0000313" key="20">
    <source>
        <dbReference type="Proteomes" id="UP000319783"/>
    </source>
</evidence>
<gene>
    <name evidence="19" type="ORF">JETT_2170</name>
</gene>
<comment type="cofactor">
    <cofactor evidence="14 16">
        <name>FAD</name>
        <dbReference type="ChEBI" id="CHEBI:57692"/>
    </cofactor>
    <text evidence="14 16">Binds 1 FAD per subunit.</text>
</comment>
<feature type="binding site" evidence="14">
    <location>
        <position position="54"/>
    </location>
    <ligand>
        <name>FAD</name>
        <dbReference type="ChEBI" id="CHEBI:57692"/>
    </ligand>
</feature>
<feature type="binding site" evidence="14">
    <location>
        <begin position="183"/>
        <end position="190"/>
    </location>
    <ligand>
        <name>NAD(+)</name>
        <dbReference type="ChEBI" id="CHEBI:57540"/>
    </ligand>
</feature>
<evidence type="ECO:0000256" key="2">
    <source>
        <dbReference type="ARBA" id="ARBA00007532"/>
    </source>
</evidence>
<evidence type="ECO:0000256" key="11">
    <source>
        <dbReference type="ARBA" id="ARBA00023284"/>
    </source>
</evidence>
<evidence type="ECO:0000256" key="5">
    <source>
        <dbReference type="ARBA" id="ARBA00022490"/>
    </source>
</evidence>
<dbReference type="InterPro" id="IPR006258">
    <property type="entry name" value="Lipoamide_DH"/>
</dbReference>
<dbReference type="PRINTS" id="PR00411">
    <property type="entry name" value="PNDRDTASEI"/>
</dbReference>
<dbReference type="InterPro" id="IPR016156">
    <property type="entry name" value="FAD/NAD-linked_Rdtase_dimer_sf"/>
</dbReference>
<keyword evidence="9 14" id="KW-0520">NAD</keyword>
<organism evidence="19 20">
    <name type="scientific">Candidatus Jettenia ecosi</name>
    <dbReference type="NCBI Taxonomy" id="2494326"/>
    <lineage>
        <taxon>Bacteria</taxon>
        <taxon>Pseudomonadati</taxon>
        <taxon>Planctomycetota</taxon>
        <taxon>Candidatus Brocadiia</taxon>
        <taxon>Candidatus Brocadiales</taxon>
        <taxon>Candidatus Brocadiaceae</taxon>
        <taxon>Candidatus Jettenia</taxon>
    </lineage>
</organism>
<dbReference type="Gene3D" id="3.50.50.60">
    <property type="entry name" value="FAD/NAD(P)-binding domain"/>
    <property type="match status" value="2"/>
</dbReference>
<dbReference type="AlphaFoldDB" id="A0A533QA39"/>
<dbReference type="Pfam" id="PF07992">
    <property type="entry name" value="Pyr_redox_2"/>
    <property type="match status" value="1"/>
</dbReference>
<dbReference type="InterPro" id="IPR012999">
    <property type="entry name" value="Pyr_OxRdtase_I_AS"/>
</dbReference>
<evidence type="ECO:0000256" key="12">
    <source>
        <dbReference type="ARBA" id="ARBA00049187"/>
    </source>
</evidence>
<evidence type="ECO:0000256" key="15">
    <source>
        <dbReference type="PIRSR" id="PIRSR000350-4"/>
    </source>
</evidence>
<evidence type="ECO:0000256" key="7">
    <source>
        <dbReference type="ARBA" id="ARBA00022827"/>
    </source>
</evidence>
<dbReference type="EMBL" id="SULG01000043">
    <property type="protein sequence ID" value="TLD41566.1"/>
    <property type="molecule type" value="Genomic_DNA"/>
</dbReference>
<evidence type="ECO:0000256" key="9">
    <source>
        <dbReference type="ARBA" id="ARBA00023027"/>
    </source>
</evidence>
<dbReference type="GO" id="GO:0006103">
    <property type="term" value="P:2-oxoglutarate metabolic process"/>
    <property type="evidence" value="ECO:0007669"/>
    <property type="project" value="TreeGrafter"/>
</dbReference>
<dbReference type="GO" id="GO:0050660">
    <property type="term" value="F:flavin adenine dinucleotide binding"/>
    <property type="evidence" value="ECO:0007669"/>
    <property type="project" value="InterPro"/>
</dbReference>
<dbReference type="FunFam" id="3.30.390.30:FF:000001">
    <property type="entry name" value="Dihydrolipoyl dehydrogenase"/>
    <property type="match status" value="1"/>
</dbReference>
<comment type="subcellular location">
    <subcellularLocation>
        <location evidence="1">Cytoplasm</location>
    </subcellularLocation>
</comment>
<evidence type="ECO:0000256" key="6">
    <source>
        <dbReference type="ARBA" id="ARBA00022630"/>
    </source>
</evidence>
<keyword evidence="8 16" id="KW-0560">Oxidoreductase</keyword>
<keyword evidence="14" id="KW-0547">Nucleotide-binding</keyword>
<dbReference type="SUPFAM" id="SSF55424">
    <property type="entry name" value="FAD/NAD-linked reductases, dimerisation (C-terminal) domain"/>
    <property type="match status" value="1"/>
</dbReference>
<keyword evidence="7 14" id="KW-0274">FAD</keyword>
<evidence type="ECO:0000256" key="13">
    <source>
        <dbReference type="PIRSR" id="PIRSR000350-2"/>
    </source>
</evidence>
<evidence type="ECO:0000256" key="8">
    <source>
        <dbReference type="ARBA" id="ARBA00023002"/>
    </source>
</evidence>